<accession>A0ACB8S155</accession>
<evidence type="ECO:0000313" key="1">
    <source>
        <dbReference type="EMBL" id="KAI0049591.1"/>
    </source>
</evidence>
<dbReference type="EMBL" id="MU275871">
    <property type="protein sequence ID" value="KAI0049591.1"/>
    <property type="molecule type" value="Genomic_DNA"/>
</dbReference>
<gene>
    <name evidence="1" type="ORF">FA95DRAFT_1537848</name>
</gene>
<organism evidence="1 2">
    <name type="scientific">Auriscalpium vulgare</name>
    <dbReference type="NCBI Taxonomy" id="40419"/>
    <lineage>
        <taxon>Eukaryota</taxon>
        <taxon>Fungi</taxon>
        <taxon>Dikarya</taxon>
        <taxon>Basidiomycota</taxon>
        <taxon>Agaricomycotina</taxon>
        <taxon>Agaricomycetes</taxon>
        <taxon>Russulales</taxon>
        <taxon>Auriscalpiaceae</taxon>
        <taxon>Auriscalpium</taxon>
    </lineage>
</organism>
<name>A0ACB8S155_9AGAM</name>
<evidence type="ECO:0000313" key="2">
    <source>
        <dbReference type="Proteomes" id="UP000814033"/>
    </source>
</evidence>
<protein>
    <submittedName>
        <fullName evidence="1">Uncharacterized protein</fullName>
    </submittedName>
</protein>
<reference evidence="1" key="2">
    <citation type="journal article" date="2022" name="New Phytol.">
        <title>Evolutionary transition to the ectomycorrhizal habit in the genomes of a hyperdiverse lineage of mushroom-forming fungi.</title>
        <authorList>
            <person name="Looney B."/>
            <person name="Miyauchi S."/>
            <person name="Morin E."/>
            <person name="Drula E."/>
            <person name="Courty P.E."/>
            <person name="Kohler A."/>
            <person name="Kuo A."/>
            <person name="LaButti K."/>
            <person name="Pangilinan J."/>
            <person name="Lipzen A."/>
            <person name="Riley R."/>
            <person name="Andreopoulos W."/>
            <person name="He G."/>
            <person name="Johnson J."/>
            <person name="Nolan M."/>
            <person name="Tritt A."/>
            <person name="Barry K.W."/>
            <person name="Grigoriev I.V."/>
            <person name="Nagy L.G."/>
            <person name="Hibbett D."/>
            <person name="Henrissat B."/>
            <person name="Matheny P.B."/>
            <person name="Labbe J."/>
            <person name="Martin F.M."/>
        </authorList>
    </citation>
    <scope>NUCLEOTIDE SEQUENCE</scope>
    <source>
        <strain evidence="1">FP105234-sp</strain>
    </source>
</reference>
<keyword evidence="2" id="KW-1185">Reference proteome</keyword>
<reference evidence="1" key="1">
    <citation type="submission" date="2021-02" db="EMBL/GenBank/DDBJ databases">
        <authorList>
            <consortium name="DOE Joint Genome Institute"/>
            <person name="Ahrendt S."/>
            <person name="Looney B.P."/>
            <person name="Miyauchi S."/>
            <person name="Morin E."/>
            <person name="Drula E."/>
            <person name="Courty P.E."/>
            <person name="Chicoki N."/>
            <person name="Fauchery L."/>
            <person name="Kohler A."/>
            <person name="Kuo A."/>
            <person name="Labutti K."/>
            <person name="Pangilinan J."/>
            <person name="Lipzen A."/>
            <person name="Riley R."/>
            <person name="Andreopoulos W."/>
            <person name="He G."/>
            <person name="Johnson J."/>
            <person name="Barry K.W."/>
            <person name="Grigoriev I.V."/>
            <person name="Nagy L."/>
            <person name="Hibbett D."/>
            <person name="Henrissat B."/>
            <person name="Matheny P.B."/>
            <person name="Labbe J."/>
            <person name="Martin F."/>
        </authorList>
    </citation>
    <scope>NUCLEOTIDE SEQUENCE</scope>
    <source>
        <strain evidence="1">FP105234-sp</strain>
    </source>
</reference>
<sequence length="465" mass="50844">MPKEGRHESPSTTTHMADVASTTPIEPDVSDTAIDDNEEEESKEILLMKQRVEEMEREAKKLRELQAAAEGSASDGGQDSASTSSPMETEDDKALSDSRSIFIGNVDYAATPEEIQAHFQACGTINRVTIICDKFTGHPKGFAYVEFAEPEHVDPAIALDNSLFHGRLIKQSVQISTVSIEDEVVEEAIEEATEVASEVEAASTRTQEEASAGGKPCRPSSHHLVLTVSQGTWPRVLSWSTHTKPTAGAYSDLIITVSCAFCDFARYVYTSRSRNQLYLYTTTVMFPPRYLGAAVGAVPLARRTLATSVKYPYSSAAIIPPPAPGSPAPALREGKGLMAYLQATLPSTDKQEMLTTLFSRNHRDRLRPGSVVTVTLAHAPNTFSGVLISLRRRGPDTSFVLRNIVQRTGVEMQFFVNSPHLKEIKVVSKPSGGEGRKKKQIKKAKLFYLRDSPEKMSAVSAGVRR</sequence>
<proteinExistence type="predicted"/>
<dbReference type="Proteomes" id="UP000814033">
    <property type="component" value="Unassembled WGS sequence"/>
</dbReference>
<comment type="caution">
    <text evidence="1">The sequence shown here is derived from an EMBL/GenBank/DDBJ whole genome shotgun (WGS) entry which is preliminary data.</text>
</comment>